<reference evidence="5 6" key="1">
    <citation type="submission" date="2019-08" db="EMBL/GenBank/DDBJ databases">
        <title>In-depth cultivation of the pig gut microbiome towards novel bacterial diversity and tailored functional studies.</title>
        <authorList>
            <person name="Wylensek D."/>
            <person name="Hitch T.C.A."/>
            <person name="Clavel T."/>
        </authorList>
    </citation>
    <scope>NUCLEOTIDE SEQUENCE [LARGE SCALE GENOMIC DNA]</scope>
    <source>
        <strain evidence="5 6">WCA-389-WT-5B</strain>
    </source>
</reference>
<comment type="subcellular location">
    <subcellularLocation>
        <location evidence="1">Cell envelope</location>
    </subcellularLocation>
</comment>
<dbReference type="Pfam" id="PF08534">
    <property type="entry name" value="Redoxin"/>
    <property type="match status" value="1"/>
</dbReference>
<dbReference type="PROSITE" id="PS51257">
    <property type="entry name" value="PROKAR_LIPOPROTEIN"/>
    <property type="match status" value="1"/>
</dbReference>
<name>A0A6N7VKQ7_ACIFE</name>
<evidence type="ECO:0000256" key="2">
    <source>
        <dbReference type="ARBA" id="ARBA00022748"/>
    </source>
</evidence>
<dbReference type="InterPro" id="IPR017937">
    <property type="entry name" value="Thioredoxin_CS"/>
</dbReference>
<dbReference type="PANTHER" id="PTHR42852:SF17">
    <property type="entry name" value="THIOREDOXIN-LIKE PROTEIN HI_1115"/>
    <property type="match status" value="1"/>
</dbReference>
<sequence>MKTKMIVSALLTAAVLLASGCGGFSGSSQSNAPASSQASAQKAQAPGFTLKDTAGTSHSVQPGDGKVYVINFWATWCPPCRSEMPEMNAFARKHKEKVRFYAVNLQEEGAQVQDFLKNNGYTMPVLLDRDGKAATLYKVRVIPTTVILDEKGNILQRHEGVATAQQLEDVLKGKL</sequence>
<dbReference type="CDD" id="cd02966">
    <property type="entry name" value="TlpA_like_family"/>
    <property type="match status" value="1"/>
</dbReference>
<dbReference type="Proteomes" id="UP000441455">
    <property type="component" value="Unassembled WGS sequence"/>
</dbReference>
<dbReference type="AlphaFoldDB" id="A0A6N7VKQ7"/>
<dbReference type="InterPro" id="IPR036249">
    <property type="entry name" value="Thioredoxin-like_sf"/>
</dbReference>
<comment type="caution">
    <text evidence="5">The sequence shown here is derived from an EMBL/GenBank/DDBJ whole genome shotgun (WGS) entry which is preliminary data.</text>
</comment>
<dbReference type="PROSITE" id="PS51352">
    <property type="entry name" value="THIOREDOXIN_2"/>
    <property type="match status" value="1"/>
</dbReference>
<dbReference type="PANTHER" id="PTHR42852">
    <property type="entry name" value="THIOL:DISULFIDE INTERCHANGE PROTEIN DSBE"/>
    <property type="match status" value="1"/>
</dbReference>
<dbReference type="GO" id="GO:0016491">
    <property type="term" value="F:oxidoreductase activity"/>
    <property type="evidence" value="ECO:0007669"/>
    <property type="project" value="InterPro"/>
</dbReference>
<dbReference type="InterPro" id="IPR050553">
    <property type="entry name" value="Thioredoxin_ResA/DsbE_sf"/>
</dbReference>
<protein>
    <submittedName>
        <fullName evidence="5">TlpA family protein disulfide reductase</fullName>
    </submittedName>
</protein>
<accession>A0A6N7VKQ7</accession>
<dbReference type="Gene3D" id="3.40.30.10">
    <property type="entry name" value="Glutaredoxin"/>
    <property type="match status" value="1"/>
</dbReference>
<dbReference type="GO" id="GO:0030313">
    <property type="term" value="C:cell envelope"/>
    <property type="evidence" value="ECO:0007669"/>
    <property type="project" value="UniProtKB-SubCell"/>
</dbReference>
<gene>
    <name evidence="5" type="ORF">FX155_06210</name>
</gene>
<evidence type="ECO:0000313" key="6">
    <source>
        <dbReference type="Proteomes" id="UP000441455"/>
    </source>
</evidence>
<dbReference type="SUPFAM" id="SSF52833">
    <property type="entry name" value="Thioredoxin-like"/>
    <property type="match status" value="1"/>
</dbReference>
<evidence type="ECO:0000313" key="5">
    <source>
        <dbReference type="EMBL" id="MSS82187.1"/>
    </source>
</evidence>
<evidence type="ECO:0000256" key="1">
    <source>
        <dbReference type="ARBA" id="ARBA00004196"/>
    </source>
</evidence>
<dbReference type="RefSeq" id="WP_154488085.1">
    <property type="nucleotide sequence ID" value="NZ_JAYLVM010000119.1"/>
</dbReference>
<keyword evidence="3" id="KW-0732">Signal</keyword>
<keyword evidence="2" id="KW-0201">Cytochrome c-type biogenesis</keyword>
<evidence type="ECO:0000256" key="3">
    <source>
        <dbReference type="SAM" id="SignalP"/>
    </source>
</evidence>
<proteinExistence type="predicted"/>
<feature type="chain" id="PRO_5039253908" evidence="3">
    <location>
        <begin position="21"/>
        <end position="175"/>
    </location>
</feature>
<dbReference type="InterPro" id="IPR013766">
    <property type="entry name" value="Thioredoxin_domain"/>
</dbReference>
<evidence type="ECO:0000259" key="4">
    <source>
        <dbReference type="PROSITE" id="PS51352"/>
    </source>
</evidence>
<feature type="signal peptide" evidence="3">
    <location>
        <begin position="1"/>
        <end position="20"/>
    </location>
</feature>
<dbReference type="OrthoDB" id="9809733at2"/>
<feature type="domain" description="Thioredoxin" evidence="4">
    <location>
        <begin position="39"/>
        <end position="175"/>
    </location>
</feature>
<dbReference type="EMBL" id="VULN01000007">
    <property type="protein sequence ID" value="MSS82187.1"/>
    <property type="molecule type" value="Genomic_DNA"/>
</dbReference>
<dbReference type="InterPro" id="IPR013740">
    <property type="entry name" value="Redoxin"/>
</dbReference>
<dbReference type="PROSITE" id="PS00194">
    <property type="entry name" value="THIOREDOXIN_1"/>
    <property type="match status" value="1"/>
</dbReference>
<dbReference type="GO" id="GO:0017004">
    <property type="term" value="P:cytochrome complex assembly"/>
    <property type="evidence" value="ECO:0007669"/>
    <property type="project" value="UniProtKB-KW"/>
</dbReference>
<organism evidence="5 6">
    <name type="scientific">Acidaminococcus fermentans</name>
    <dbReference type="NCBI Taxonomy" id="905"/>
    <lineage>
        <taxon>Bacteria</taxon>
        <taxon>Bacillati</taxon>
        <taxon>Bacillota</taxon>
        <taxon>Negativicutes</taxon>
        <taxon>Acidaminococcales</taxon>
        <taxon>Acidaminococcaceae</taxon>
        <taxon>Acidaminococcus</taxon>
    </lineage>
</organism>